<gene>
    <name evidence="1" type="ORF">SAMN06265360_14610</name>
</gene>
<protein>
    <submittedName>
        <fullName evidence="1">Uncharacterized protein</fullName>
    </submittedName>
</protein>
<organism evidence="1 2">
    <name type="scientific">Haloechinothrix alba</name>
    <dbReference type="NCBI Taxonomy" id="664784"/>
    <lineage>
        <taxon>Bacteria</taxon>
        <taxon>Bacillati</taxon>
        <taxon>Actinomycetota</taxon>
        <taxon>Actinomycetes</taxon>
        <taxon>Pseudonocardiales</taxon>
        <taxon>Pseudonocardiaceae</taxon>
        <taxon>Haloechinothrix</taxon>
    </lineage>
</organism>
<accession>A0A239ALQ1</accession>
<sequence>MRAMVISKMKLMTTQEYEDLLRPAFKQDEWKLILIGGIIGELQVLLLLH</sequence>
<proteinExistence type="predicted"/>
<dbReference type="Proteomes" id="UP000198348">
    <property type="component" value="Unassembled WGS sequence"/>
</dbReference>
<dbReference type="EMBL" id="FZNW01000046">
    <property type="protein sequence ID" value="SNR96252.1"/>
    <property type="molecule type" value="Genomic_DNA"/>
</dbReference>
<dbReference type="AlphaFoldDB" id="A0A239ALQ1"/>
<reference evidence="2" key="1">
    <citation type="submission" date="2017-06" db="EMBL/GenBank/DDBJ databases">
        <authorList>
            <person name="Varghese N."/>
            <person name="Submissions S."/>
        </authorList>
    </citation>
    <scope>NUCLEOTIDE SEQUENCE [LARGE SCALE GENOMIC DNA]</scope>
    <source>
        <strain evidence="2">DSM 45207</strain>
    </source>
</reference>
<evidence type="ECO:0000313" key="2">
    <source>
        <dbReference type="Proteomes" id="UP000198348"/>
    </source>
</evidence>
<keyword evidence="2" id="KW-1185">Reference proteome</keyword>
<name>A0A239ALQ1_9PSEU</name>
<evidence type="ECO:0000313" key="1">
    <source>
        <dbReference type="EMBL" id="SNR96252.1"/>
    </source>
</evidence>